<name>A0A1E5GE11_9ENTE</name>
<dbReference type="EMBL" id="MIJZ01000014">
    <property type="protein sequence ID" value="OEG10919.1"/>
    <property type="molecule type" value="Genomic_DNA"/>
</dbReference>
<dbReference type="Pfam" id="PF08818">
    <property type="entry name" value="DUF1801"/>
    <property type="match status" value="1"/>
</dbReference>
<sequence length="113" mass="12955">MTIIEKYISNTPEDRHAKLQQLYTIIKQLIPEATEKMSYGMPTFYLNGNLVHFANAKNHIGFYPAPSAIEAFKLELAEFKTSKGAIQFPLDQELPVDLIKKIVLFRLEENAKK</sequence>
<feature type="domain" description="YdhG-like" evidence="1">
    <location>
        <begin position="16"/>
        <end position="105"/>
    </location>
</feature>
<dbReference type="Proteomes" id="UP000094068">
    <property type="component" value="Unassembled WGS sequence"/>
</dbReference>
<evidence type="ECO:0000259" key="1">
    <source>
        <dbReference type="Pfam" id="PF08818"/>
    </source>
</evidence>
<gene>
    <name evidence="2" type="ORF">BCR21_11585</name>
</gene>
<evidence type="ECO:0000313" key="2">
    <source>
        <dbReference type="EMBL" id="OEG10919.1"/>
    </source>
</evidence>
<comment type="caution">
    <text evidence="2">The sequence shown here is derived from an EMBL/GenBank/DDBJ whole genome shotgun (WGS) entry which is preliminary data.</text>
</comment>
<dbReference type="RefSeq" id="WP_069646670.1">
    <property type="nucleotide sequence ID" value="NZ_MIJZ01000014.1"/>
</dbReference>
<accession>A0A1E5GE11</accession>
<evidence type="ECO:0000313" key="3">
    <source>
        <dbReference type="Proteomes" id="UP000094068"/>
    </source>
</evidence>
<dbReference type="Gene3D" id="3.90.1150.200">
    <property type="match status" value="1"/>
</dbReference>
<dbReference type="SUPFAM" id="SSF159888">
    <property type="entry name" value="YdhG-like"/>
    <property type="match status" value="1"/>
</dbReference>
<dbReference type="AlphaFoldDB" id="A0A1E5GE11"/>
<keyword evidence="3" id="KW-1185">Reference proteome</keyword>
<organism evidence="2 3">
    <name type="scientific">Enterococcus ureasiticus</name>
    <dbReference type="NCBI Taxonomy" id="903984"/>
    <lineage>
        <taxon>Bacteria</taxon>
        <taxon>Bacillati</taxon>
        <taxon>Bacillota</taxon>
        <taxon>Bacilli</taxon>
        <taxon>Lactobacillales</taxon>
        <taxon>Enterococcaceae</taxon>
        <taxon>Enterococcus</taxon>
    </lineage>
</organism>
<dbReference type="STRING" id="903984.BCR21_11585"/>
<protein>
    <recommendedName>
        <fullName evidence="1">YdhG-like domain-containing protein</fullName>
    </recommendedName>
</protein>
<dbReference type="OrthoDB" id="115213at2"/>
<dbReference type="InterPro" id="IPR014922">
    <property type="entry name" value="YdhG-like"/>
</dbReference>
<proteinExistence type="predicted"/>
<reference evidence="3" key="1">
    <citation type="submission" date="2016-09" db="EMBL/GenBank/DDBJ databases">
        <authorList>
            <person name="Gulvik C.A."/>
        </authorList>
    </citation>
    <scope>NUCLEOTIDE SEQUENCE [LARGE SCALE GENOMIC DNA]</scope>
    <source>
        <strain evidence="3">DSM 23328</strain>
    </source>
</reference>